<accession>W7C0A9</accession>
<reference evidence="4 5" key="1">
    <citation type="journal article" date="2014" name="Int. J. Syst. Evol. Microbiol.">
        <title>Listeria floridensis sp. nov., Listeria aquatica sp. nov., Listeria cornellensis sp. nov., Listeria riparia sp. nov. and Listeria grandensis sp. nov., from agricultural and natural environments.</title>
        <authorList>
            <person name="den Bakker H.C."/>
            <person name="Warchocki S."/>
            <person name="Wright E.M."/>
            <person name="Allred A.F."/>
            <person name="Ahlstrom C."/>
            <person name="Manuel C.S."/>
            <person name="Stasiewicz M.J."/>
            <person name="Burrell A."/>
            <person name="Roof S."/>
            <person name="Strawn L."/>
            <person name="Fortes E.D."/>
            <person name="Nightingale K.K."/>
            <person name="Kephart D."/>
            <person name="Wiedmann M."/>
        </authorList>
    </citation>
    <scope>NUCLEOTIDE SEQUENCE [LARGE SCALE GENOMIC DNA]</scope>
    <source>
        <strain evidence="5">FSL F6-969</strain>
    </source>
</reference>
<evidence type="ECO:0000313" key="4">
    <source>
        <dbReference type="EMBL" id="EUJ25978.1"/>
    </source>
</evidence>
<dbReference type="OrthoDB" id="6713581at2"/>
<dbReference type="SUPFAM" id="SSF53756">
    <property type="entry name" value="UDP-Glycosyltransferase/glycogen phosphorylase"/>
    <property type="match status" value="2"/>
</dbReference>
<dbReference type="STRING" id="1265820.PCORN_16056"/>
<dbReference type="InterPro" id="IPR001296">
    <property type="entry name" value="Glyco_trans_1"/>
</dbReference>
<evidence type="ECO:0000259" key="3">
    <source>
        <dbReference type="Pfam" id="PF13524"/>
    </source>
</evidence>
<protein>
    <submittedName>
        <fullName evidence="4">Group 1 glycosyl transferase</fullName>
    </submittedName>
</protein>
<evidence type="ECO:0000256" key="1">
    <source>
        <dbReference type="ARBA" id="ARBA00022679"/>
    </source>
</evidence>
<evidence type="ECO:0000313" key="5">
    <source>
        <dbReference type="Proteomes" id="UP000019254"/>
    </source>
</evidence>
<keyword evidence="5" id="KW-1185">Reference proteome</keyword>
<dbReference type="InterPro" id="IPR055259">
    <property type="entry name" value="YkvP/CgeB_Glyco_trans-like"/>
</dbReference>
<dbReference type="PATRIC" id="fig|1265820.5.peg.3178"/>
<dbReference type="RefSeq" id="WP_036081790.1">
    <property type="nucleotide sequence ID" value="NZ_AODE01000034.1"/>
</dbReference>
<gene>
    <name evidence="4" type="ORF">PCORN_16056</name>
</gene>
<dbReference type="PANTHER" id="PTHR46401:SF2">
    <property type="entry name" value="GLYCOSYLTRANSFERASE WBBK-RELATED"/>
    <property type="match status" value="1"/>
</dbReference>
<feature type="domain" description="Spore protein YkvP/CgeB glycosyl transferase-like" evidence="3">
    <location>
        <begin position="215"/>
        <end position="367"/>
    </location>
</feature>
<dbReference type="EMBL" id="AODE01000034">
    <property type="protein sequence ID" value="EUJ25978.1"/>
    <property type="molecule type" value="Genomic_DNA"/>
</dbReference>
<sequence length="710" mass="81693">MRQLKILVYGDMDLNIMDGSAVWLTSMASMLAINPSVKTDVLLKAKKQNTRLTGGISNFDNVTLLDPFETFPGMPFVNGNRIQVAEALARMEVLNKKNEYHLIIIRGFALVKEMMKHPDLMKKTLPYITDFNHDPKIISDTERSELRQVYDSFPNMFLQTEATRAIFSELMDVSGDKVAILSPMIPAQPNVPDYRNRNNQLIYSGKFAVEWYTEEIIRAARKIEDTDITFRIVGDKFQGDLRARNGKIKQAFQQTSNIDWVGAVSRAESQEYIASADVGISWRSELIDNDASVELSTKLLEYARLGKPVLLRRTKMHEQLLGSDYELFVDTEAEFLEKTQLVLNDSAIYKRAAKAMYRASQKFTLEASYNRLKDILWSYNQEPMNLLFASHDLKFMTDIIDYLEHQPNINVKIDHWTNHTEHDMANSKAMLDWADMIYCEWGLGNAVWYSQNKKPNQKLIVRVHAQEKRTPHPFNYNLEAIDHIIAVCPFIMEEMHRICQIPRHKMILIANTIDTEKLDRPKKANIDFNLGICGVIPKIKGLDKALDIFEQLWQQDKRYTLFIKGQLPKDVAWLMGRNAEREYYDAVFARIRAAEWKDSVVFDKQGNDVHEWLQKIGYLLSTSESESFHTVLMEGMAAGSTPCLLNWPGVETVYPASSIFETPAAIVDFIANNELNETDQQSYKNYAYKYFNKAKICHEIENLLTATFAG</sequence>
<dbReference type="Pfam" id="PF00534">
    <property type="entry name" value="Glycos_transf_1"/>
    <property type="match status" value="1"/>
</dbReference>
<keyword evidence="1 4" id="KW-0808">Transferase</keyword>
<dbReference type="PANTHER" id="PTHR46401">
    <property type="entry name" value="GLYCOSYLTRANSFERASE WBBK-RELATED"/>
    <property type="match status" value="1"/>
</dbReference>
<dbReference type="Proteomes" id="UP000019254">
    <property type="component" value="Unassembled WGS sequence"/>
</dbReference>
<dbReference type="Pfam" id="PF13524">
    <property type="entry name" value="Glyco_trans_1_2"/>
    <property type="match status" value="1"/>
</dbReference>
<feature type="domain" description="Glycosyl transferase family 1" evidence="2">
    <location>
        <begin position="532"/>
        <end position="653"/>
    </location>
</feature>
<organism evidence="4 5">
    <name type="scientific">Listeria cornellensis FSL F6-0969</name>
    <dbReference type="NCBI Taxonomy" id="1265820"/>
    <lineage>
        <taxon>Bacteria</taxon>
        <taxon>Bacillati</taxon>
        <taxon>Bacillota</taxon>
        <taxon>Bacilli</taxon>
        <taxon>Bacillales</taxon>
        <taxon>Listeriaceae</taxon>
        <taxon>Listeria</taxon>
    </lineage>
</organism>
<evidence type="ECO:0000259" key="2">
    <source>
        <dbReference type="Pfam" id="PF00534"/>
    </source>
</evidence>
<dbReference type="GO" id="GO:0016757">
    <property type="term" value="F:glycosyltransferase activity"/>
    <property type="evidence" value="ECO:0007669"/>
    <property type="project" value="InterPro"/>
</dbReference>
<proteinExistence type="predicted"/>
<dbReference type="GO" id="GO:0009103">
    <property type="term" value="P:lipopolysaccharide biosynthetic process"/>
    <property type="evidence" value="ECO:0007669"/>
    <property type="project" value="TreeGrafter"/>
</dbReference>
<name>W7C0A9_9LIST</name>
<dbReference type="AlphaFoldDB" id="W7C0A9"/>
<dbReference type="Gene3D" id="3.40.50.2000">
    <property type="entry name" value="Glycogen Phosphorylase B"/>
    <property type="match status" value="3"/>
</dbReference>
<comment type="caution">
    <text evidence="4">The sequence shown here is derived from an EMBL/GenBank/DDBJ whole genome shotgun (WGS) entry which is preliminary data.</text>
</comment>